<accession>A0A8S5T9T8</accession>
<organism evidence="2">
    <name type="scientific">Podoviridae sp. ctU557</name>
    <dbReference type="NCBI Taxonomy" id="2827736"/>
    <lineage>
        <taxon>Viruses</taxon>
        <taxon>Duplodnaviria</taxon>
        <taxon>Heunggongvirae</taxon>
        <taxon>Uroviricota</taxon>
        <taxon>Caudoviricetes</taxon>
    </lineage>
</organism>
<evidence type="ECO:0000313" key="2">
    <source>
        <dbReference type="EMBL" id="DAF59522.1"/>
    </source>
</evidence>
<protein>
    <submittedName>
        <fullName evidence="2">Uncharacterized protein</fullName>
    </submittedName>
</protein>
<dbReference type="EMBL" id="BK032771">
    <property type="protein sequence ID" value="DAF59522.1"/>
    <property type="molecule type" value="Genomic_DNA"/>
</dbReference>
<proteinExistence type="predicted"/>
<feature type="region of interest" description="Disordered" evidence="1">
    <location>
        <begin position="1"/>
        <end position="24"/>
    </location>
</feature>
<name>A0A8S5T9T8_9CAUD</name>
<reference evidence="2" key="1">
    <citation type="journal article" date="2021" name="Proc. Natl. Acad. Sci. U.S.A.">
        <title>A Catalog of Tens of Thousands of Viruses from Human Metagenomes Reveals Hidden Associations with Chronic Diseases.</title>
        <authorList>
            <person name="Tisza M.J."/>
            <person name="Buck C.B."/>
        </authorList>
    </citation>
    <scope>NUCLEOTIDE SEQUENCE</scope>
    <source>
        <strain evidence="2">CtU557</strain>
    </source>
</reference>
<evidence type="ECO:0000256" key="1">
    <source>
        <dbReference type="SAM" id="MobiDB-lite"/>
    </source>
</evidence>
<sequence length="145" mass="15945">MPQVWKVSKAFQSTNRETGEPDVVKTKGGDMHKFMVQVENQPVDGWLQLLKKIGNKVEKGDELYGDIVENNYGKPQYVRADRPQEMRTSSQAKAQPSGELEAKVDYLISLVENFLDAQGGKKPAGATNSSKAGDDAPADLTSLDF</sequence>
<feature type="region of interest" description="Disordered" evidence="1">
    <location>
        <begin position="80"/>
        <end position="99"/>
    </location>
</feature>
<feature type="region of interest" description="Disordered" evidence="1">
    <location>
        <begin position="118"/>
        <end position="145"/>
    </location>
</feature>